<keyword evidence="1" id="KW-0472">Membrane</keyword>
<proteinExistence type="predicted"/>
<keyword evidence="1" id="KW-0812">Transmembrane</keyword>
<dbReference type="EMBL" id="CP021059">
    <property type="protein sequence ID" value="ARQ06025.1"/>
    <property type="molecule type" value="Genomic_DNA"/>
</dbReference>
<dbReference type="OrthoDB" id="2330154at2"/>
<accession>A0A1W7A8R1</accession>
<dbReference type="AlphaFoldDB" id="A0A1W7A8R1"/>
<keyword evidence="3" id="KW-1185">Reference proteome</keyword>
<sequence>MREFLNSKFVGFILFCLVFIPSLIGYLITEPKWLFGHTSADANAWLGFWGSFLGGIIGTLAVILVAYLQNNHQLKLLKIQNKEQRILNDQVINLEKQKLKNEVLMNILQEIQSYNEKLTEISVNYTITGNILLNGNGKKSRKSSEEIFFDLLQKEEKNKLEANSILHRTIKKYSTLDEGELELEVLNFTSGFYIYYDENKLSKEELDKLHTILQNEIKSAMEKGLYAESLIILKIKELYK</sequence>
<dbReference type="RefSeq" id="WP_086041716.1">
    <property type="nucleotide sequence ID" value="NZ_CP021059.1"/>
</dbReference>
<reference evidence="2 3" key="1">
    <citation type="journal article" date="2017" name="Int. J. Syst. Evol. Microbiol.">
        <title>Macrococcus canis sp. nov., a skin bacterium associated with infections in dogs.</title>
        <authorList>
            <person name="Gobeli Brawand S."/>
            <person name="Cotting K."/>
            <person name="Gomez-Sanz E."/>
            <person name="Collaud A."/>
            <person name="Thomann A."/>
            <person name="Brodard I."/>
            <person name="Rodriguez-Campos S."/>
            <person name="Strauss C."/>
            <person name="Perreten V."/>
        </authorList>
    </citation>
    <scope>NUCLEOTIDE SEQUENCE [LARGE SCALE GENOMIC DNA]</scope>
    <source>
        <strain evidence="2 3">KM45013</strain>
    </source>
</reference>
<keyword evidence="1" id="KW-1133">Transmembrane helix</keyword>
<organism evidence="2 3">
    <name type="scientific">Macrococcoides canis</name>
    <dbReference type="NCBI Taxonomy" id="1855823"/>
    <lineage>
        <taxon>Bacteria</taxon>
        <taxon>Bacillati</taxon>
        <taxon>Bacillota</taxon>
        <taxon>Bacilli</taxon>
        <taxon>Bacillales</taxon>
        <taxon>Staphylococcaceae</taxon>
        <taxon>Macrococcoides</taxon>
    </lineage>
</organism>
<evidence type="ECO:0000256" key="1">
    <source>
        <dbReference type="SAM" id="Phobius"/>
    </source>
</evidence>
<evidence type="ECO:0000313" key="3">
    <source>
        <dbReference type="Proteomes" id="UP000194154"/>
    </source>
</evidence>
<name>A0A1W7A8R1_9STAP</name>
<dbReference type="GeneID" id="35294507"/>
<evidence type="ECO:0000313" key="2">
    <source>
        <dbReference type="EMBL" id="ARQ06025.1"/>
    </source>
</evidence>
<gene>
    <name evidence="2" type="ORF">MCCS_03570</name>
</gene>
<protein>
    <submittedName>
        <fullName evidence="2">Uncharacterized protein</fullName>
    </submittedName>
</protein>
<dbReference type="KEGG" id="mcak:MCCS_03570"/>
<feature type="transmembrane region" description="Helical" evidence="1">
    <location>
        <begin position="48"/>
        <end position="68"/>
    </location>
</feature>
<feature type="transmembrane region" description="Helical" evidence="1">
    <location>
        <begin position="9"/>
        <end position="28"/>
    </location>
</feature>
<dbReference type="Proteomes" id="UP000194154">
    <property type="component" value="Chromosome"/>
</dbReference>